<name>A0A0F9KPE2_9ZZZZ</name>
<organism evidence="1">
    <name type="scientific">marine sediment metagenome</name>
    <dbReference type="NCBI Taxonomy" id="412755"/>
    <lineage>
        <taxon>unclassified sequences</taxon>
        <taxon>metagenomes</taxon>
        <taxon>ecological metagenomes</taxon>
    </lineage>
</organism>
<evidence type="ECO:0000313" key="1">
    <source>
        <dbReference type="EMBL" id="KKM17220.1"/>
    </source>
</evidence>
<accession>A0A0F9KPE2</accession>
<gene>
    <name evidence="1" type="ORF">LCGC14_1677990</name>
</gene>
<sequence length="70" mass="7490">MSGDACASKTLEVEVQSNGIIRDSNGIIIGRLSKDAFYKTLGELPTCSCGEPLFTGAEQYIGKCELCVEK</sequence>
<reference evidence="1" key="1">
    <citation type="journal article" date="2015" name="Nature">
        <title>Complex archaea that bridge the gap between prokaryotes and eukaryotes.</title>
        <authorList>
            <person name="Spang A."/>
            <person name="Saw J.H."/>
            <person name="Jorgensen S.L."/>
            <person name="Zaremba-Niedzwiedzka K."/>
            <person name="Martijn J."/>
            <person name="Lind A.E."/>
            <person name="van Eijk R."/>
            <person name="Schleper C."/>
            <person name="Guy L."/>
            <person name="Ettema T.J."/>
        </authorList>
    </citation>
    <scope>NUCLEOTIDE SEQUENCE</scope>
</reference>
<dbReference type="EMBL" id="LAZR01014503">
    <property type="protein sequence ID" value="KKM17220.1"/>
    <property type="molecule type" value="Genomic_DNA"/>
</dbReference>
<comment type="caution">
    <text evidence="1">The sequence shown here is derived from an EMBL/GenBank/DDBJ whole genome shotgun (WGS) entry which is preliminary data.</text>
</comment>
<dbReference type="AlphaFoldDB" id="A0A0F9KPE2"/>
<protein>
    <submittedName>
        <fullName evidence="1">Uncharacterized protein</fullName>
    </submittedName>
</protein>
<proteinExistence type="predicted"/>